<dbReference type="EMBL" id="CP003154">
    <property type="protein sequence ID" value="AFL73328.1"/>
    <property type="molecule type" value="Genomic_DNA"/>
</dbReference>
<proteinExistence type="predicted"/>
<gene>
    <name evidence="1" type="ordered locus">Thivi_1314</name>
</gene>
<reference evidence="1 2" key="1">
    <citation type="submission" date="2012-06" db="EMBL/GenBank/DDBJ databases">
        <title>Complete sequence of Thiocystis violascens DSM 198.</title>
        <authorList>
            <consortium name="US DOE Joint Genome Institute"/>
            <person name="Lucas S."/>
            <person name="Han J."/>
            <person name="Lapidus A."/>
            <person name="Cheng J.-F."/>
            <person name="Goodwin L."/>
            <person name="Pitluck S."/>
            <person name="Peters L."/>
            <person name="Ovchinnikova G."/>
            <person name="Teshima H."/>
            <person name="Detter J.C."/>
            <person name="Han C."/>
            <person name="Tapia R."/>
            <person name="Land M."/>
            <person name="Hauser L."/>
            <person name="Kyrpides N."/>
            <person name="Ivanova N."/>
            <person name="Pagani I."/>
            <person name="Vogl K."/>
            <person name="Liu Z."/>
            <person name="Frigaard N.-U."/>
            <person name="Bryant D."/>
            <person name="Woyke T."/>
        </authorList>
    </citation>
    <scope>NUCLEOTIDE SEQUENCE [LARGE SCALE GENOMIC DNA]</scope>
    <source>
        <strain evidence="2">ATCC 17096 / DSM 198 / 6111</strain>
    </source>
</reference>
<name>I3Y8L0_THIV6</name>
<dbReference type="Proteomes" id="UP000006062">
    <property type="component" value="Chromosome"/>
</dbReference>
<evidence type="ECO:0000313" key="1">
    <source>
        <dbReference type="EMBL" id="AFL73328.1"/>
    </source>
</evidence>
<evidence type="ECO:0000313" key="2">
    <source>
        <dbReference type="Proteomes" id="UP000006062"/>
    </source>
</evidence>
<protein>
    <submittedName>
        <fullName evidence="1">Uncharacterized protein</fullName>
    </submittedName>
</protein>
<dbReference type="KEGG" id="tvi:Thivi_1314"/>
<dbReference type="AlphaFoldDB" id="I3Y8L0"/>
<sequence>MRVLIVEDEPSMGALLAQMVKHAVERYRSSGFSSGGPAS</sequence>
<dbReference type="HOGENOM" id="CLU_3318480_0_0_6"/>
<accession>I3Y8L0</accession>
<organism evidence="1 2">
    <name type="scientific">Thiocystis violascens (strain ATCC 17096 / DSM 198 / 6111)</name>
    <name type="common">Chromatium violascens</name>
    <dbReference type="NCBI Taxonomy" id="765911"/>
    <lineage>
        <taxon>Bacteria</taxon>
        <taxon>Pseudomonadati</taxon>
        <taxon>Pseudomonadota</taxon>
        <taxon>Gammaproteobacteria</taxon>
        <taxon>Chromatiales</taxon>
        <taxon>Chromatiaceae</taxon>
        <taxon>Thiocystis</taxon>
    </lineage>
</organism>
<keyword evidence="2" id="KW-1185">Reference proteome</keyword>